<keyword evidence="1" id="KW-0812">Transmembrane</keyword>
<evidence type="ECO:0000256" key="1">
    <source>
        <dbReference type="SAM" id="Phobius"/>
    </source>
</evidence>
<comment type="caution">
    <text evidence="2">The sequence shown here is derived from an EMBL/GenBank/DDBJ whole genome shotgun (WGS) entry which is preliminary data.</text>
</comment>
<keyword evidence="3" id="KW-1185">Reference proteome</keyword>
<proteinExistence type="predicted"/>
<evidence type="ECO:0008006" key="4">
    <source>
        <dbReference type="Google" id="ProtNLM"/>
    </source>
</evidence>
<evidence type="ECO:0000313" key="3">
    <source>
        <dbReference type="Proteomes" id="UP000692954"/>
    </source>
</evidence>
<name>A0A8S1KLU4_9CILI</name>
<sequence>MELNNKCQHYPNLTIPAADYFYLQERINMKVVQDYNNTDQQPIYFNYEGKKDIYQGCLNLIKEQNGQQTRQKKNLLIGIISKGDSISLKINNTYKGCIYNDGFKLKCHKLKLIQMDIISSYQQYTKSQACHLLMFVDIPQYRFTLMILFILGLMNKWKSAQAIAHDFVNYVNYSNNPYQKLNDSYCQDFDDETPYSKQLVQEYNDLSNDPRQFSKYSIVSQNGINIMKGLNKVQFKQNTYILYSIFGKYRTFGGQIVFGLKPNFIELIKFLNFTLAQLLDSLQFLDRLFLKTVNSFIILDQIILYYIYRFFFNNQNIRNNLTF</sequence>
<dbReference type="Proteomes" id="UP000692954">
    <property type="component" value="Unassembled WGS sequence"/>
</dbReference>
<organism evidence="2 3">
    <name type="scientific">Paramecium sonneborni</name>
    <dbReference type="NCBI Taxonomy" id="65129"/>
    <lineage>
        <taxon>Eukaryota</taxon>
        <taxon>Sar</taxon>
        <taxon>Alveolata</taxon>
        <taxon>Ciliophora</taxon>
        <taxon>Intramacronucleata</taxon>
        <taxon>Oligohymenophorea</taxon>
        <taxon>Peniculida</taxon>
        <taxon>Parameciidae</taxon>
        <taxon>Paramecium</taxon>
    </lineage>
</organism>
<reference evidence="2" key="1">
    <citation type="submission" date="2021-01" db="EMBL/GenBank/DDBJ databases">
        <authorList>
            <consortium name="Genoscope - CEA"/>
            <person name="William W."/>
        </authorList>
    </citation>
    <scope>NUCLEOTIDE SEQUENCE</scope>
</reference>
<protein>
    <recommendedName>
        <fullName evidence="4">Transmembrane protein</fullName>
    </recommendedName>
</protein>
<keyword evidence="1" id="KW-0472">Membrane</keyword>
<accession>A0A8S1KLU4</accession>
<gene>
    <name evidence="2" type="ORF">PSON_ATCC_30995.1.T0100007</name>
</gene>
<dbReference type="AlphaFoldDB" id="A0A8S1KLU4"/>
<evidence type="ECO:0000313" key="2">
    <source>
        <dbReference type="EMBL" id="CAD8055989.1"/>
    </source>
</evidence>
<dbReference type="EMBL" id="CAJJDN010000010">
    <property type="protein sequence ID" value="CAD8055989.1"/>
    <property type="molecule type" value="Genomic_DNA"/>
</dbReference>
<feature type="transmembrane region" description="Helical" evidence="1">
    <location>
        <begin position="288"/>
        <end position="308"/>
    </location>
</feature>
<keyword evidence="1" id="KW-1133">Transmembrane helix</keyword>